<dbReference type="InterPro" id="IPR055557">
    <property type="entry name" value="DUF7133"/>
</dbReference>
<name>B4CVC8_9BACT</name>
<dbReference type="AlphaFoldDB" id="B4CVC8"/>
<dbReference type="Gene3D" id="2.120.10.30">
    <property type="entry name" value="TolB, C-terminal domain"/>
    <property type="match status" value="1"/>
</dbReference>
<gene>
    <name evidence="4" type="ORF">CfE428DRAFT_0615</name>
</gene>
<accession>B4CVC8</accession>
<dbReference type="NCBIfam" id="TIGR02604">
    <property type="entry name" value="Piru_Ver_Nterm"/>
    <property type="match status" value="1"/>
</dbReference>
<dbReference type="STRING" id="497964.CfE428DRAFT_0615"/>
<reference evidence="4 5" key="1">
    <citation type="journal article" date="2011" name="J. Bacteriol.">
        <title>Genome sequence of Chthoniobacter flavus Ellin428, an aerobic heterotrophic soil bacterium.</title>
        <authorList>
            <person name="Kant R."/>
            <person name="van Passel M.W."/>
            <person name="Palva A."/>
            <person name="Lucas S."/>
            <person name="Lapidus A."/>
            <person name="Glavina Del Rio T."/>
            <person name="Dalin E."/>
            <person name="Tice H."/>
            <person name="Bruce D."/>
            <person name="Goodwin L."/>
            <person name="Pitluck S."/>
            <person name="Larimer F.W."/>
            <person name="Land M.L."/>
            <person name="Hauser L."/>
            <person name="Sangwan P."/>
            <person name="de Vos W.M."/>
            <person name="Janssen P.H."/>
            <person name="Smidt H."/>
        </authorList>
    </citation>
    <scope>NUCLEOTIDE SEQUENCE [LARGE SCALE GENOMIC DNA]</scope>
    <source>
        <strain evidence="4 5">Ellin428</strain>
    </source>
</reference>
<evidence type="ECO:0000256" key="2">
    <source>
        <dbReference type="SAM" id="SignalP"/>
    </source>
</evidence>
<dbReference type="EMBL" id="ABVL01000002">
    <property type="protein sequence ID" value="EDY21370.1"/>
    <property type="molecule type" value="Genomic_DNA"/>
</dbReference>
<evidence type="ECO:0000256" key="1">
    <source>
        <dbReference type="SAM" id="MobiDB-lite"/>
    </source>
</evidence>
<proteinExistence type="predicted"/>
<feature type="domain" description="DUF7133" evidence="3">
    <location>
        <begin position="361"/>
        <end position="574"/>
    </location>
</feature>
<dbReference type="SUPFAM" id="SSF50952">
    <property type="entry name" value="Soluble quinoprotein glucose dehydrogenase"/>
    <property type="match status" value="1"/>
</dbReference>
<dbReference type="Proteomes" id="UP000005824">
    <property type="component" value="Unassembled WGS sequence"/>
</dbReference>
<keyword evidence="5" id="KW-1185">Reference proteome</keyword>
<dbReference type="InterPro" id="IPR011041">
    <property type="entry name" value="Quinoprot_gluc/sorb_DH_b-prop"/>
</dbReference>
<dbReference type="RefSeq" id="WP_006977942.1">
    <property type="nucleotide sequence ID" value="NZ_ABVL01000002.1"/>
</dbReference>
<dbReference type="eggNOG" id="COG2755">
    <property type="taxonomic scope" value="Bacteria"/>
</dbReference>
<evidence type="ECO:0000313" key="4">
    <source>
        <dbReference type="EMBL" id="EDY21370.1"/>
    </source>
</evidence>
<feature type="chain" id="PRO_5002802139" description="DUF7133 domain-containing protein" evidence="2">
    <location>
        <begin position="20"/>
        <end position="610"/>
    </location>
</feature>
<organism evidence="4 5">
    <name type="scientific">Chthoniobacter flavus Ellin428</name>
    <dbReference type="NCBI Taxonomy" id="497964"/>
    <lineage>
        <taxon>Bacteria</taxon>
        <taxon>Pseudomonadati</taxon>
        <taxon>Verrucomicrobiota</taxon>
        <taxon>Spartobacteria</taxon>
        <taxon>Chthoniobacterales</taxon>
        <taxon>Chthoniobacteraceae</taxon>
        <taxon>Chthoniobacter</taxon>
    </lineage>
</organism>
<dbReference type="InParanoid" id="B4CVC8"/>
<dbReference type="Pfam" id="PF23500">
    <property type="entry name" value="DUF7133"/>
    <property type="match status" value="1"/>
</dbReference>
<sequence precursor="true">MRTLICLLTLVLGFASLRAAEPFEIKDGDHVLFLGDTLLEREGTYGYLETRMHEQFPDRHFVVRNLAFSADTPLGWSRASFDPAAKGFDRLKEQLDLVKPTVVFLGYGMAASLQEITDHSGDPTLNPDPVRYGTEPMSAARFERELGQLMDTIVEMNKANGGAGVRFVLLAPIHHEDLRKFKPGLPDPSVHNKLIEQYSNVIKDLAQKRGAVFAQFGEHPVPQTENGIHLTNSGYQTWALDIGDQLGWERNKSAEPVGPSGQVVQTPSALRAAVIHKNALFFYRWRPANSTYLFGFRKHEQGQNAKEIPEFDPLIDAADAKIDKIKQTNAEAIASGKPIQPAPIPATKDAEPVPPLPAPDFNLDNGLQIELWAENPLLFKPTEMNWDPQGRLWVASSSLYPMIAPGGEATDKIIIIGDPDHTGKATKSTVFADGLLLPTGVAPTALPTAPGKPQRYGCFVGQSTELLYFEDTKGSGKADQRHIVLSGFGTEDTHHILHTLKWGPDGRLYMDQSIYIHTHTETPWGVVRLNAGGVLAWDPRTEKLEVFDRGLWNSWDTSSTNGARVFKPMARARLGSRGVFRARSLPPRKAPAERCKASAPAAIRNSPASS</sequence>
<dbReference type="InterPro" id="IPR036514">
    <property type="entry name" value="SGNH_hydro_sf"/>
</dbReference>
<evidence type="ECO:0000313" key="5">
    <source>
        <dbReference type="Proteomes" id="UP000005824"/>
    </source>
</evidence>
<feature type="region of interest" description="Disordered" evidence="1">
    <location>
        <begin position="586"/>
        <end position="610"/>
    </location>
</feature>
<dbReference type="InterPro" id="IPR013428">
    <property type="entry name" value="Membrane-bound_put_N"/>
</dbReference>
<dbReference type="eggNOG" id="COG2133">
    <property type="taxonomic scope" value="Bacteria"/>
</dbReference>
<comment type="caution">
    <text evidence="4">The sequence shown here is derived from an EMBL/GenBank/DDBJ whole genome shotgun (WGS) entry which is preliminary data.</text>
</comment>
<keyword evidence="2" id="KW-0732">Signal</keyword>
<dbReference type="GO" id="GO:0016788">
    <property type="term" value="F:hydrolase activity, acting on ester bonds"/>
    <property type="evidence" value="ECO:0007669"/>
    <property type="project" value="UniProtKB-ARBA"/>
</dbReference>
<protein>
    <recommendedName>
        <fullName evidence="3">DUF7133 domain-containing protein</fullName>
    </recommendedName>
</protein>
<dbReference type="PANTHER" id="PTHR33546:SF1">
    <property type="entry name" value="LARGE, MULTIFUNCTIONAL SECRETED PROTEIN"/>
    <property type="match status" value="1"/>
</dbReference>
<feature type="signal peptide" evidence="2">
    <location>
        <begin position="1"/>
        <end position="19"/>
    </location>
</feature>
<dbReference type="InterPro" id="IPR011042">
    <property type="entry name" value="6-blade_b-propeller_TolB-like"/>
</dbReference>
<evidence type="ECO:0000259" key="3">
    <source>
        <dbReference type="Pfam" id="PF23500"/>
    </source>
</evidence>
<dbReference type="SUPFAM" id="SSF52266">
    <property type="entry name" value="SGNH hydrolase"/>
    <property type="match status" value="1"/>
</dbReference>
<dbReference type="Gene3D" id="3.40.50.1110">
    <property type="entry name" value="SGNH hydrolase"/>
    <property type="match status" value="1"/>
</dbReference>
<dbReference type="PANTHER" id="PTHR33546">
    <property type="entry name" value="LARGE, MULTIFUNCTIONAL SECRETED PROTEIN-RELATED"/>
    <property type="match status" value="1"/>
</dbReference>